<keyword evidence="1" id="KW-0472">Membrane</keyword>
<dbReference type="Pfam" id="PF04235">
    <property type="entry name" value="DUF418"/>
    <property type="match status" value="1"/>
</dbReference>
<proteinExistence type="predicted"/>
<sequence length="355" mass="40608">MHTKNNISTRIISLDILRGFALIGMLIIHAAGLSKKQEIPMYSMDFYLDIFNNMFIHFKFVSIFSFLFGVGSYFFFLRAQQRGLHSYHLFSRRLITLLPIGIISILICPQITPILIIYSLFGFSLLLFFRLMSRMILRIAGLIITCNILLVMGAMVLGGPSSKSFNISVQIICYAVTYLSVIFSMMLLGLYVGKINLFQQLSQQTVMIKKIQKMSCFLSLPLILGGLWTIYINPDIEHNISFQGLCYITAYPLSIFYLSSIILLYNKDHSLYIYKPLSYVGRISLTTYIGHALLLKLLPLLLGWTSGYTLVQSLILSCIIFTMLIIFSFIWLQKFKQGPIEKIWHLLTFGNKARA</sequence>
<dbReference type="RefSeq" id="WP_078187961.1">
    <property type="nucleotide sequence ID" value="NZ_CP090082.1"/>
</dbReference>
<feature type="transmembrane region" description="Helical" evidence="1">
    <location>
        <begin position="113"/>
        <end position="132"/>
    </location>
</feature>
<dbReference type="InterPro" id="IPR007349">
    <property type="entry name" value="DUF418"/>
</dbReference>
<feature type="transmembrane region" description="Helical" evidence="1">
    <location>
        <begin position="139"/>
        <end position="157"/>
    </location>
</feature>
<dbReference type="PANTHER" id="PTHR30590">
    <property type="entry name" value="INNER MEMBRANE PROTEIN"/>
    <property type="match status" value="1"/>
</dbReference>
<feature type="transmembrane region" description="Helical" evidence="1">
    <location>
        <begin position="214"/>
        <end position="234"/>
    </location>
</feature>
<protein>
    <recommendedName>
        <fullName evidence="2">DUF418 domain-containing protein</fullName>
    </recommendedName>
</protein>
<evidence type="ECO:0000313" key="3">
    <source>
        <dbReference type="EMBL" id="OOR71219.1"/>
    </source>
</evidence>
<feature type="domain" description="DUF418" evidence="2">
    <location>
        <begin position="193"/>
        <end position="350"/>
    </location>
</feature>
<feature type="transmembrane region" description="Helical" evidence="1">
    <location>
        <begin position="169"/>
        <end position="193"/>
    </location>
</feature>
<name>A0A9X6GCA3_BACCE</name>
<evidence type="ECO:0000259" key="2">
    <source>
        <dbReference type="Pfam" id="PF04235"/>
    </source>
</evidence>
<evidence type="ECO:0000256" key="1">
    <source>
        <dbReference type="SAM" id="Phobius"/>
    </source>
</evidence>
<evidence type="ECO:0000313" key="4">
    <source>
        <dbReference type="Proteomes" id="UP000190641"/>
    </source>
</evidence>
<feature type="transmembrane region" description="Helical" evidence="1">
    <location>
        <begin position="54"/>
        <end position="77"/>
    </location>
</feature>
<feature type="transmembrane region" description="Helical" evidence="1">
    <location>
        <begin position="12"/>
        <end position="34"/>
    </location>
</feature>
<accession>A0A9X6GCA3</accession>
<dbReference type="PANTHER" id="PTHR30590:SF3">
    <property type="entry name" value="HYPOTHETICAL MEMBRANE SPANNING PROTEIN"/>
    <property type="match status" value="1"/>
</dbReference>
<keyword evidence="1" id="KW-0812">Transmembrane</keyword>
<keyword evidence="1" id="KW-1133">Transmembrane helix</keyword>
<feature type="transmembrane region" description="Helical" evidence="1">
    <location>
        <begin position="89"/>
        <end position="107"/>
    </location>
</feature>
<reference evidence="3 4" key="1">
    <citation type="submission" date="2017-01" db="EMBL/GenBank/DDBJ databases">
        <title>Bacillus cereus isolates.</title>
        <authorList>
            <person name="Beno S.M."/>
        </authorList>
    </citation>
    <scope>NUCLEOTIDE SEQUENCE [LARGE SCALE GENOMIC DNA]</scope>
    <source>
        <strain evidence="3 4">FSL K6-1030</strain>
    </source>
</reference>
<dbReference type="EMBL" id="MUAU01000239">
    <property type="protein sequence ID" value="OOR71219.1"/>
    <property type="molecule type" value="Genomic_DNA"/>
</dbReference>
<gene>
    <name evidence="3" type="ORF">BLX06_32005</name>
</gene>
<feature type="transmembrane region" description="Helical" evidence="1">
    <location>
        <begin position="240"/>
        <end position="265"/>
    </location>
</feature>
<organism evidence="3 4">
    <name type="scientific">Bacillus cereus</name>
    <dbReference type="NCBI Taxonomy" id="1396"/>
    <lineage>
        <taxon>Bacteria</taxon>
        <taxon>Bacillati</taxon>
        <taxon>Bacillota</taxon>
        <taxon>Bacilli</taxon>
        <taxon>Bacillales</taxon>
        <taxon>Bacillaceae</taxon>
        <taxon>Bacillus</taxon>
        <taxon>Bacillus cereus group</taxon>
    </lineage>
</organism>
<feature type="transmembrane region" description="Helical" evidence="1">
    <location>
        <begin position="310"/>
        <end position="332"/>
    </location>
</feature>
<dbReference type="InterPro" id="IPR052529">
    <property type="entry name" value="Bact_Transport_Assoc"/>
</dbReference>
<comment type="caution">
    <text evidence="3">The sequence shown here is derived from an EMBL/GenBank/DDBJ whole genome shotgun (WGS) entry which is preliminary data.</text>
</comment>
<dbReference type="Proteomes" id="UP000190641">
    <property type="component" value="Unassembled WGS sequence"/>
</dbReference>
<dbReference type="AlphaFoldDB" id="A0A9X6GCA3"/>